<reference evidence="4" key="1">
    <citation type="submission" date="2017-10" db="EMBL/GenBank/DDBJ databases">
        <title>Completed PacBio SMRT sequence of Methylosinus trichosporium OB3b reveals presence of a third large plasmid.</title>
        <authorList>
            <person name="Charles T.C."/>
            <person name="Lynch M.D.J."/>
            <person name="Heil J.R."/>
            <person name="Cheng J."/>
        </authorList>
    </citation>
    <scope>NUCLEOTIDE SEQUENCE [LARGE SCALE GENOMIC DNA]</scope>
    <source>
        <strain evidence="4">OB3b</strain>
        <plasmid evidence="4">pob3b1</plasmid>
    </source>
</reference>
<dbReference type="Gene3D" id="3.90.226.10">
    <property type="entry name" value="2-enoyl-CoA Hydratase, Chain A, domain 1"/>
    <property type="match status" value="1"/>
</dbReference>
<dbReference type="PANTHER" id="PTHR11941:SF133">
    <property type="entry name" value="1,2-EPOXYPHENYLACETYL-COA ISOMERASE"/>
    <property type="match status" value="1"/>
</dbReference>
<comment type="similarity">
    <text evidence="1 2">Belongs to the enoyl-CoA hydratase/isomerase family.</text>
</comment>
<dbReference type="GO" id="GO:0003824">
    <property type="term" value="F:catalytic activity"/>
    <property type="evidence" value="ECO:0007669"/>
    <property type="project" value="InterPro"/>
</dbReference>
<keyword evidence="3" id="KW-0614">Plasmid</keyword>
<geneLocation type="plasmid" evidence="4">
    <name>pob3b1</name>
</geneLocation>
<keyword evidence="4" id="KW-1185">Reference proteome</keyword>
<evidence type="ECO:0000256" key="1">
    <source>
        <dbReference type="ARBA" id="ARBA00005254"/>
    </source>
</evidence>
<dbReference type="InterPro" id="IPR001753">
    <property type="entry name" value="Enoyl-CoA_hydra/iso"/>
</dbReference>
<evidence type="ECO:0000256" key="2">
    <source>
        <dbReference type="RuleBase" id="RU003707"/>
    </source>
</evidence>
<dbReference type="NCBIfam" id="NF005496">
    <property type="entry name" value="PRK07110.1"/>
    <property type="match status" value="1"/>
</dbReference>
<dbReference type="STRING" id="595536.GCA_000178815_00208"/>
<protein>
    <submittedName>
        <fullName evidence="3">PtzG</fullName>
    </submittedName>
</protein>
<dbReference type="GO" id="GO:0006635">
    <property type="term" value="P:fatty acid beta-oxidation"/>
    <property type="evidence" value="ECO:0007669"/>
    <property type="project" value="TreeGrafter"/>
</dbReference>
<name>A0A2D2D6V6_METT3</name>
<proteinExistence type="inferred from homology"/>
<dbReference type="Pfam" id="PF00378">
    <property type="entry name" value="ECH_1"/>
    <property type="match status" value="1"/>
</dbReference>
<dbReference type="RefSeq" id="WP_003614677.1">
    <property type="nucleotide sequence ID" value="NZ_ADVE02000002.1"/>
</dbReference>
<dbReference type="PANTHER" id="PTHR11941">
    <property type="entry name" value="ENOYL-COA HYDRATASE-RELATED"/>
    <property type="match status" value="1"/>
</dbReference>
<dbReference type="InterPro" id="IPR029045">
    <property type="entry name" value="ClpP/crotonase-like_dom_sf"/>
</dbReference>
<dbReference type="PROSITE" id="PS00166">
    <property type="entry name" value="ENOYL_COA_HYDRATASE"/>
    <property type="match status" value="1"/>
</dbReference>
<organism evidence="3 4">
    <name type="scientific">Methylosinus trichosporium (strain ATCC 35070 / NCIMB 11131 / UNIQEM 75 / OB3b)</name>
    <dbReference type="NCBI Taxonomy" id="595536"/>
    <lineage>
        <taxon>Bacteria</taxon>
        <taxon>Pseudomonadati</taxon>
        <taxon>Pseudomonadota</taxon>
        <taxon>Alphaproteobacteria</taxon>
        <taxon>Hyphomicrobiales</taxon>
        <taxon>Methylocystaceae</taxon>
        <taxon>Methylosinus</taxon>
    </lineage>
</organism>
<evidence type="ECO:0000313" key="3">
    <source>
        <dbReference type="EMBL" id="ATQ70579.1"/>
    </source>
</evidence>
<dbReference type="Gene3D" id="6.20.390.20">
    <property type="match status" value="1"/>
</dbReference>
<gene>
    <name evidence="3" type="ORF">CQW49_21505</name>
</gene>
<evidence type="ECO:0000313" key="4">
    <source>
        <dbReference type="Proteomes" id="UP000230709"/>
    </source>
</evidence>
<sequence length="248" mass="26385">MEEIVRLRKHGASIAVIEMADRAGRNTFTPALVGGLGVALQRIDADADVKVVVIHGFDAIFCAGGTLEELLTLAEHKTTFDAHEFYRALLDCKWPVVAAMQGHALGGGLVFGLYADLVVLSQESIYAANFMKYGFTPGMGATLVLPMKLGAGLAAEMMFSAKGFHGGALRERGVGFPITPRAETIPAALKLAEELAEKPAGALRMLKQALNRPLIAALPEAVAQEKAMHEASFAEPDIAARIASRFGR</sequence>
<dbReference type="InterPro" id="IPR018376">
    <property type="entry name" value="Enoyl-CoA_hyd/isom_CS"/>
</dbReference>
<dbReference type="AlphaFoldDB" id="A0A2D2D6V6"/>
<dbReference type="KEGG" id="mtw:CQW49_21505"/>
<dbReference type="Proteomes" id="UP000230709">
    <property type="component" value="Plasmid pOB3b1"/>
</dbReference>
<dbReference type="SUPFAM" id="SSF52096">
    <property type="entry name" value="ClpP/crotonase"/>
    <property type="match status" value="1"/>
</dbReference>
<dbReference type="CDD" id="cd06558">
    <property type="entry name" value="crotonase-like"/>
    <property type="match status" value="1"/>
</dbReference>
<dbReference type="EMBL" id="CP023738">
    <property type="protein sequence ID" value="ATQ70579.1"/>
    <property type="molecule type" value="Genomic_DNA"/>
</dbReference>
<accession>A0A2D2D6V6</accession>